<reference evidence="2" key="2">
    <citation type="submission" date="2014-03" db="EMBL/GenBank/DDBJ databases">
        <title>Candidatus Competibacter-lineage genomes retrieved from metagenomes reveal functional metabolic diversity.</title>
        <authorList>
            <person name="McIlroy S.J."/>
            <person name="Albertsen M."/>
            <person name="Andresen E.K."/>
            <person name="Saunders A.M."/>
            <person name="Kristiansen R."/>
            <person name="Stokholm-Bjerregaard M."/>
            <person name="Nielsen K.L."/>
            <person name="Nielsen P.H."/>
        </authorList>
    </citation>
    <scope>NUCLEOTIDE SEQUENCE</scope>
    <source>
        <strain evidence="2">Run_A_D11</strain>
    </source>
</reference>
<feature type="transmembrane region" description="Helical" evidence="1">
    <location>
        <begin position="7"/>
        <end position="30"/>
    </location>
</feature>
<feature type="transmembrane region" description="Helical" evidence="1">
    <location>
        <begin position="56"/>
        <end position="78"/>
    </location>
</feature>
<sequence>MTKNRAVRILVAGLVGGFIGNGVLGALFSISPIQSILYNPEWQSQLFIEITPKRNIPVSVAGLVLLSIIHAWLFNVLMPSIPGKIWFKKGLFWGLTIWLMYWLFQEWFIYNTLLGEPFLLNTLELTILLLGSLVEGIIIAFFLARKPSGSAG</sequence>
<dbReference type="OrthoDB" id="9553719at2"/>
<keyword evidence="3" id="KW-1185">Reference proteome</keyword>
<feature type="transmembrane region" description="Helical" evidence="1">
    <location>
        <begin position="122"/>
        <end position="144"/>
    </location>
</feature>
<comment type="caution">
    <text evidence="2">The sequence shown here is derived from an EMBL/GenBank/DDBJ whole genome shotgun (WGS) entry which is preliminary data.</text>
</comment>
<keyword evidence="1" id="KW-0472">Membrane</keyword>
<evidence type="ECO:0000256" key="1">
    <source>
        <dbReference type="SAM" id="Phobius"/>
    </source>
</evidence>
<dbReference type="RefSeq" id="WP_048674189.1">
    <property type="nucleotide sequence ID" value="NZ_CBTJ020000057.1"/>
</dbReference>
<keyword evidence="1" id="KW-0812">Transmembrane</keyword>
<reference evidence="2" key="1">
    <citation type="submission" date="2013-07" db="EMBL/GenBank/DDBJ databases">
        <authorList>
            <person name="McIlroy S."/>
        </authorList>
    </citation>
    <scope>NUCLEOTIDE SEQUENCE [LARGE SCALE GENOMIC DNA]</scope>
    <source>
        <strain evidence="2">Run_A_D11</strain>
    </source>
</reference>
<feature type="transmembrane region" description="Helical" evidence="1">
    <location>
        <begin position="90"/>
        <end position="110"/>
    </location>
</feature>
<accession>W6MDU2</accession>
<name>W6MDU2_9GAMM</name>
<organism evidence="2 3">
    <name type="scientific">Candidatus Competibacter denitrificans Run_A_D11</name>
    <dbReference type="NCBI Taxonomy" id="1400863"/>
    <lineage>
        <taxon>Bacteria</taxon>
        <taxon>Pseudomonadati</taxon>
        <taxon>Pseudomonadota</taxon>
        <taxon>Gammaproteobacteria</taxon>
        <taxon>Candidatus Competibacteraceae</taxon>
        <taxon>Candidatus Competibacter</taxon>
    </lineage>
</organism>
<evidence type="ECO:0008006" key="4">
    <source>
        <dbReference type="Google" id="ProtNLM"/>
    </source>
</evidence>
<dbReference type="AlphaFoldDB" id="W6MDU2"/>
<dbReference type="EMBL" id="CBTJ020000057">
    <property type="protein sequence ID" value="CDI03458.1"/>
    <property type="molecule type" value="Genomic_DNA"/>
</dbReference>
<protein>
    <recommendedName>
        <fullName evidence="4">Transmembrane protein</fullName>
    </recommendedName>
</protein>
<dbReference type="STRING" id="1400863.BN873_490067"/>
<evidence type="ECO:0000313" key="3">
    <source>
        <dbReference type="Proteomes" id="UP000035760"/>
    </source>
</evidence>
<dbReference type="Proteomes" id="UP000035760">
    <property type="component" value="Unassembled WGS sequence"/>
</dbReference>
<gene>
    <name evidence="2" type="ORF">BN873_490067</name>
</gene>
<evidence type="ECO:0000313" key="2">
    <source>
        <dbReference type="EMBL" id="CDI03458.1"/>
    </source>
</evidence>
<keyword evidence="1" id="KW-1133">Transmembrane helix</keyword>
<proteinExistence type="predicted"/>